<accession>A0A365GX92</accession>
<evidence type="ECO:0000313" key="1">
    <source>
        <dbReference type="EMBL" id="RAY11451.1"/>
    </source>
</evidence>
<protein>
    <submittedName>
        <fullName evidence="1">Uncharacterized protein</fullName>
    </submittedName>
</protein>
<reference evidence="1 2" key="1">
    <citation type="submission" date="2018-06" db="EMBL/GenBank/DDBJ databases">
        <title>Actinomadura craniellae sp. nov. isolated from marine sponge Craniella sp.</title>
        <authorList>
            <person name="Li L."/>
            <person name="Xu Q.H."/>
            <person name="Lin H.W."/>
            <person name="Lu Y.H."/>
        </authorList>
    </citation>
    <scope>NUCLEOTIDE SEQUENCE [LARGE SCALE GENOMIC DNA]</scope>
    <source>
        <strain evidence="1 2">LHW63021</strain>
    </source>
</reference>
<gene>
    <name evidence="1" type="ORF">DPM19_29520</name>
</gene>
<sequence>MLVLARCCWASLSSASCCVRADLLGTRTPSGSGPLLAGRSAWDILSAPLAWVIPDWNFALAWASTPAALPSSRMSPSANSCASPSHTSVRRFRWAFRPCSARSKACWAWAYARPMAWRAPGSAPRMNAAIAS</sequence>
<keyword evidence="2" id="KW-1185">Reference proteome</keyword>
<name>A0A365GX92_9ACTN</name>
<dbReference type="PROSITE" id="PS51257">
    <property type="entry name" value="PROKAR_LIPOPROTEIN"/>
    <property type="match status" value="1"/>
</dbReference>
<evidence type="ECO:0000313" key="2">
    <source>
        <dbReference type="Proteomes" id="UP000251891"/>
    </source>
</evidence>
<dbReference type="AlphaFoldDB" id="A0A365GX92"/>
<proteinExistence type="predicted"/>
<comment type="caution">
    <text evidence="1">The sequence shown here is derived from an EMBL/GenBank/DDBJ whole genome shotgun (WGS) entry which is preliminary data.</text>
</comment>
<dbReference type="EMBL" id="QLYX01000018">
    <property type="protein sequence ID" value="RAY11451.1"/>
    <property type="molecule type" value="Genomic_DNA"/>
</dbReference>
<dbReference type="Proteomes" id="UP000251891">
    <property type="component" value="Unassembled WGS sequence"/>
</dbReference>
<organism evidence="1 2">
    <name type="scientific">Actinomadura craniellae</name>
    <dbReference type="NCBI Taxonomy" id="2231787"/>
    <lineage>
        <taxon>Bacteria</taxon>
        <taxon>Bacillati</taxon>
        <taxon>Actinomycetota</taxon>
        <taxon>Actinomycetes</taxon>
        <taxon>Streptosporangiales</taxon>
        <taxon>Thermomonosporaceae</taxon>
        <taxon>Actinomadura</taxon>
    </lineage>
</organism>